<feature type="domain" description="Integrase catalytic" evidence="18">
    <location>
        <begin position="779"/>
        <end position="943"/>
    </location>
</feature>
<keyword evidence="4" id="KW-0540">Nuclease</keyword>
<reference evidence="19" key="2">
    <citation type="journal article" date="2024" name="Plant">
        <title>Genomic evolution and insights into agronomic trait innovations of Sesamum species.</title>
        <authorList>
            <person name="Miao H."/>
            <person name="Wang L."/>
            <person name="Qu L."/>
            <person name="Liu H."/>
            <person name="Sun Y."/>
            <person name="Le M."/>
            <person name="Wang Q."/>
            <person name="Wei S."/>
            <person name="Zheng Y."/>
            <person name="Lin W."/>
            <person name="Duan Y."/>
            <person name="Cao H."/>
            <person name="Xiong S."/>
            <person name="Wang X."/>
            <person name="Wei L."/>
            <person name="Li C."/>
            <person name="Ma Q."/>
            <person name="Ju M."/>
            <person name="Zhao R."/>
            <person name="Li G."/>
            <person name="Mu C."/>
            <person name="Tian Q."/>
            <person name="Mei H."/>
            <person name="Zhang T."/>
            <person name="Gao T."/>
            <person name="Zhang H."/>
        </authorList>
    </citation>
    <scope>NUCLEOTIDE SEQUENCE</scope>
    <source>
        <strain evidence="19">G02</strain>
    </source>
</reference>
<evidence type="ECO:0000256" key="6">
    <source>
        <dbReference type="ARBA" id="ARBA00022750"/>
    </source>
</evidence>
<dbReference type="EMBL" id="JACGWJ010000020">
    <property type="protein sequence ID" value="KAL0339946.1"/>
    <property type="molecule type" value="Genomic_DNA"/>
</dbReference>
<evidence type="ECO:0000256" key="7">
    <source>
        <dbReference type="ARBA" id="ARBA00022759"/>
    </source>
</evidence>
<evidence type="ECO:0000256" key="12">
    <source>
        <dbReference type="ARBA" id="ARBA00022932"/>
    </source>
</evidence>
<evidence type="ECO:0000256" key="14">
    <source>
        <dbReference type="ARBA" id="ARBA00023172"/>
    </source>
</evidence>
<evidence type="ECO:0000256" key="8">
    <source>
        <dbReference type="ARBA" id="ARBA00022801"/>
    </source>
</evidence>
<comment type="caution">
    <text evidence="19">The sequence shown here is derived from an EMBL/GenBank/DDBJ whole genome shotgun (WGS) entry which is preliminary data.</text>
</comment>
<evidence type="ECO:0000256" key="10">
    <source>
        <dbReference type="ARBA" id="ARBA00022908"/>
    </source>
</evidence>
<dbReference type="GO" id="GO:0004519">
    <property type="term" value="F:endonuclease activity"/>
    <property type="evidence" value="ECO:0007669"/>
    <property type="project" value="UniProtKB-KW"/>
</dbReference>
<dbReference type="AlphaFoldDB" id="A0AAW2N952"/>
<evidence type="ECO:0000256" key="4">
    <source>
        <dbReference type="ARBA" id="ARBA00022722"/>
    </source>
</evidence>
<dbReference type="SUPFAM" id="SSF50630">
    <property type="entry name" value="Acid proteases"/>
    <property type="match status" value="1"/>
</dbReference>
<dbReference type="PROSITE" id="PS50994">
    <property type="entry name" value="INTEGRASE"/>
    <property type="match status" value="1"/>
</dbReference>
<evidence type="ECO:0000256" key="2">
    <source>
        <dbReference type="ARBA" id="ARBA00022679"/>
    </source>
</evidence>
<dbReference type="SUPFAM" id="SSF54160">
    <property type="entry name" value="Chromo domain-like"/>
    <property type="match status" value="1"/>
</dbReference>
<dbReference type="InterPro" id="IPR036397">
    <property type="entry name" value="RNaseH_sf"/>
</dbReference>
<dbReference type="InterPro" id="IPR056924">
    <property type="entry name" value="SH3_Tf2-1"/>
</dbReference>
<evidence type="ECO:0000256" key="13">
    <source>
        <dbReference type="ARBA" id="ARBA00023125"/>
    </source>
</evidence>
<evidence type="ECO:0000256" key="1">
    <source>
        <dbReference type="ARBA" id="ARBA00022670"/>
    </source>
</evidence>
<dbReference type="Gene3D" id="3.30.70.270">
    <property type="match status" value="1"/>
</dbReference>
<keyword evidence="14" id="KW-0233">DNA recombination</keyword>
<organism evidence="19">
    <name type="scientific">Sesamum radiatum</name>
    <name type="common">Black benniseed</name>
    <dbReference type="NCBI Taxonomy" id="300843"/>
    <lineage>
        <taxon>Eukaryota</taxon>
        <taxon>Viridiplantae</taxon>
        <taxon>Streptophyta</taxon>
        <taxon>Embryophyta</taxon>
        <taxon>Tracheophyta</taxon>
        <taxon>Spermatophyta</taxon>
        <taxon>Magnoliopsida</taxon>
        <taxon>eudicotyledons</taxon>
        <taxon>Gunneridae</taxon>
        <taxon>Pentapetalae</taxon>
        <taxon>asterids</taxon>
        <taxon>lamiids</taxon>
        <taxon>Lamiales</taxon>
        <taxon>Pedaliaceae</taxon>
        <taxon>Sesamum</taxon>
    </lineage>
</organism>
<dbReference type="CDD" id="cd00303">
    <property type="entry name" value="retropepsin_like"/>
    <property type="match status" value="1"/>
</dbReference>
<sequence>MQARRSKNLCYNCDEIFRPGHKCKQQLMYCILTEDEALARDSEDEQGNVDEDEDMAISLNAISGSTDYNTFRVKGHAYDKEVQILIDGGSTHCFIDEKAAFELGCKLEPATPMIVSVANGYKMLSQLYCPTFTWEIQGHKFKYPIRTLTLGGCHMVLGGDWLRRYSPVEYDYVGMAVTVSKKDVKVRLQALSQRSELQMVSAQSMSKLIKQGAYGFVGQVHAMCGEQLSFPTVSSTAIDTLLESYADIFQEPQGLPPSRGVEHQIQLKLDAIPKKMHPYRYSFAQKNEIEKIVKELLESGMIQPSQSSFGSPVLLVKKKDGSWRMCIDYRYLNSLTIKHNFPIPVVDELLDELHGARFFSKIDLRSGYFQIRMRQEDIPKTSFVTHQGHYEYLVMPFGLCNAPSTFQSLMNMVFSPYLRKFILVFFDDILIYSKTWEEHLQQLQLTLEVLRKNQLFAKRSKCDFDVKGLRGFLGLTGYYRKFLKDYGTISRPLTELLKKDGFLWTDSATAAFEQLKAAMVSAPVLALPDFAKPFVVETDACDKGIGAVLMQDHRPIAYLSKALGPRTQGLSVYEKEFLAILLAVTKWKHYLVGNHFVIKTDQQSLKYILEQKVDNALQQKWISKLLGLDYEVQYRKGCENKAADALSRREHPECAAVTVVIPNWVTDIVRSYDGDDEFLPVIQAKSIDDAAYPMFSLQGGVLRKEGRICVGKNTDVRRRIVQVLHDSSIGGHSGINGTYQRVRSMFFWGKLKEDVVQWIQSCDVCQKAKAERVPYPGLLQPLPVPHQAWSSVSMDFVEGLPKSEGRNCIMVVVDRFTKYSHFLALTHPFSAELVARIFMDNVYKLHGLPTNIVTDRDKIFTSSFWKELFKLLGTNLNLSTAYHPQSDGQTERVNQCVENYLRCMCHLRPSQWHKWLSLAEYWYNTNFHTGLKLTPFQALYGYVPGPLTIDPYIPTSQPEVREYLQERARMLEVMRGNLCEAQNRMKVFADKHRTERSFEVGDEVYLKLHPYKQSSVQLRRNMKLAPKYYGPFRILAKIGPVAYRLALPPTSGIHPVFHVSLLKKKIGHKHTPTLNLPIFDQHGFCKVYPSQILARRLISRRNDPVPQVLVQWINYGPSEATWEDYYDLVARFPDFNMDRGGPGPSLPGSNVTDRCGNSRIN</sequence>
<dbReference type="FunFam" id="3.10.20.370:FF:000001">
    <property type="entry name" value="Retrovirus-related Pol polyprotein from transposon 17.6-like protein"/>
    <property type="match status" value="1"/>
</dbReference>
<keyword evidence="9" id="KW-0460">Magnesium</keyword>
<dbReference type="CDD" id="cd09274">
    <property type="entry name" value="RNase_HI_RT_Ty3"/>
    <property type="match status" value="1"/>
</dbReference>
<keyword evidence="13" id="KW-0238">DNA-binding</keyword>
<dbReference type="FunFam" id="3.30.420.10:FF:000032">
    <property type="entry name" value="Retrovirus-related Pol polyprotein from transposon 297-like Protein"/>
    <property type="match status" value="1"/>
</dbReference>
<name>A0AAW2N952_SESRA</name>
<keyword evidence="1" id="KW-0645">Protease</keyword>
<keyword evidence="15" id="KW-0511">Multifunctional enzyme</keyword>
<feature type="domain" description="Reverse transcriptase" evidence="17">
    <location>
        <begin position="297"/>
        <end position="477"/>
    </location>
</feature>
<evidence type="ECO:0000256" key="16">
    <source>
        <dbReference type="SAM" id="MobiDB-lite"/>
    </source>
</evidence>
<keyword evidence="5" id="KW-0479">Metal-binding</keyword>
<dbReference type="GO" id="GO:0003964">
    <property type="term" value="F:RNA-directed DNA polymerase activity"/>
    <property type="evidence" value="ECO:0007669"/>
    <property type="project" value="UniProtKB-KW"/>
</dbReference>
<dbReference type="Gene3D" id="3.30.420.10">
    <property type="entry name" value="Ribonuclease H-like superfamily/Ribonuclease H"/>
    <property type="match status" value="1"/>
</dbReference>
<dbReference type="SUPFAM" id="SSF56672">
    <property type="entry name" value="DNA/RNA polymerases"/>
    <property type="match status" value="1"/>
</dbReference>
<dbReference type="InterPro" id="IPR041588">
    <property type="entry name" value="Integrase_H2C2"/>
</dbReference>
<dbReference type="GO" id="GO:0006310">
    <property type="term" value="P:DNA recombination"/>
    <property type="evidence" value="ECO:0007669"/>
    <property type="project" value="UniProtKB-KW"/>
</dbReference>
<dbReference type="InterPro" id="IPR021109">
    <property type="entry name" value="Peptidase_aspartic_dom_sf"/>
</dbReference>
<dbReference type="GO" id="GO:0015074">
    <property type="term" value="P:DNA integration"/>
    <property type="evidence" value="ECO:0007669"/>
    <property type="project" value="UniProtKB-KW"/>
</dbReference>
<dbReference type="GO" id="GO:0006508">
    <property type="term" value="P:proteolysis"/>
    <property type="evidence" value="ECO:0007669"/>
    <property type="project" value="UniProtKB-KW"/>
</dbReference>
<dbReference type="FunFam" id="1.10.340.70:FF:000001">
    <property type="entry name" value="Retrovirus-related Pol polyprotein from transposon gypsy-like Protein"/>
    <property type="match status" value="1"/>
</dbReference>
<keyword evidence="6" id="KW-0064">Aspartyl protease</keyword>
<dbReference type="PANTHER" id="PTHR37984:SF5">
    <property type="entry name" value="PROTEIN NYNRIN-LIKE"/>
    <property type="match status" value="1"/>
</dbReference>
<dbReference type="SUPFAM" id="SSF53098">
    <property type="entry name" value="Ribonuclease H-like"/>
    <property type="match status" value="1"/>
</dbReference>
<evidence type="ECO:0000313" key="19">
    <source>
        <dbReference type="EMBL" id="KAL0339946.1"/>
    </source>
</evidence>
<dbReference type="CDD" id="cd01647">
    <property type="entry name" value="RT_LTR"/>
    <property type="match status" value="1"/>
</dbReference>
<dbReference type="InterPro" id="IPR043502">
    <property type="entry name" value="DNA/RNA_pol_sf"/>
</dbReference>
<dbReference type="GO" id="GO:0004190">
    <property type="term" value="F:aspartic-type endopeptidase activity"/>
    <property type="evidence" value="ECO:0007669"/>
    <property type="project" value="UniProtKB-KW"/>
</dbReference>
<dbReference type="PANTHER" id="PTHR37984">
    <property type="entry name" value="PROTEIN CBG26694"/>
    <property type="match status" value="1"/>
</dbReference>
<keyword evidence="8" id="KW-0378">Hydrolase</keyword>
<dbReference type="InterPro" id="IPR012337">
    <property type="entry name" value="RNaseH-like_sf"/>
</dbReference>
<keyword evidence="3" id="KW-0548">Nucleotidyltransferase</keyword>
<dbReference type="GO" id="GO:0003677">
    <property type="term" value="F:DNA binding"/>
    <property type="evidence" value="ECO:0007669"/>
    <property type="project" value="UniProtKB-KW"/>
</dbReference>
<keyword evidence="11" id="KW-0695">RNA-directed DNA polymerase</keyword>
<dbReference type="Gene3D" id="3.10.10.10">
    <property type="entry name" value="HIV Type 1 Reverse Transcriptase, subunit A, domain 1"/>
    <property type="match status" value="1"/>
</dbReference>
<feature type="region of interest" description="Disordered" evidence="16">
    <location>
        <begin position="1140"/>
        <end position="1161"/>
    </location>
</feature>
<dbReference type="InterPro" id="IPR041577">
    <property type="entry name" value="RT_RNaseH_2"/>
</dbReference>
<dbReference type="Pfam" id="PF17921">
    <property type="entry name" value="Integrase_H2C2"/>
    <property type="match status" value="1"/>
</dbReference>
<evidence type="ECO:0000259" key="18">
    <source>
        <dbReference type="PROSITE" id="PS50994"/>
    </source>
</evidence>
<keyword evidence="7" id="KW-0255">Endonuclease</keyword>
<evidence type="ECO:0000256" key="3">
    <source>
        <dbReference type="ARBA" id="ARBA00022695"/>
    </source>
</evidence>
<proteinExistence type="predicted"/>
<dbReference type="Pfam" id="PF17919">
    <property type="entry name" value="RT_RNaseH_2"/>
    <property type="match status" value="1"/>
</dbReference>
<dbReference type="PROSITE" id="PS50878">
    <property type="entry name" value="RT_POL"/>
    <property type="match status" value="1"/>
</dbReference>
<dbReference type="InterPro" id="IPR050951">
    <property type="entry name" value="Retrovirus_Pol_polyprotein"/>
</dbReference>
<dbReference type="FunFam" id="3.10.10.10:FF:000007">
    <property type="entry name" value="Retrovirus-related Pol polyprotein from transposon 17.6-like Protein"/>
    <property type="match status" value="1"/>
</dbReference>
<accession>A0AAW2N952</accession>
<dbReference type="InterPro" id="IPR001584">
    <property type="entry name" value="Integrase_cat-core"/>
</dbReference>
<evidence type="ECO:0000256" key="15">
    <source>
        <dbReference type="ARBA" id="ARBA00023268"/>
    </source>
</evidence>
<dbReference type="Pfam" id="PF08284">
    <property type="entry name" value="RVP_2"/>
    <property type="match status" value="1"/>
</dbReference>
<dbReference type="Pfam" id="PF00665">
    <property type="entry name" value="rve"/>
    <property type="match status" value="1"/>
</dbReference>
<evidence type="ECO:0000256" key="9">
    <source>
        <dbReference type="ARBA" id="ARBA00022842"/>
    </source>
</evidence>
<dbReference type="Gene3D" id="1.10.340.70">
    <property type="match status" value="1"/>
</dbReference>
<keyword evidence="10" id="KW-0229">DNA integration</keyword>
<dbReference type="Pfam" id="PF24626">
    <property type="entry name" value="SH3_Tf2-1"/>
    <property type="match status" value="1"/>
</dbReference>
<dbReference type="Gene3D" id="2.40.70.10">
    <property type="entry name" value="Acid Proteases"/>
    <property type="match status" value="1"/>
</dbReference>
<gene>
    <name evidence="19" type="ORF">Sradi_4511400</name>
</gene>
<evidence type="ECO:0000256" key="5">
    <source>
        <dbReference type="ARBA" id="ARBA00022723"/>
    </source>
</evidence>
<keyword evidence="12" id="KW-0239">DNA-directed DNA polymerase</keyword>
<keyword evidence="2" id="KW-0808">Transferase</keyword>
<dbReference type="Gene3D" id="3.10.20.370">
    <property type="match status" value="1"/>
</dbReference>
<dbReference type="GO" id="GO:0046872">
    <property type="term" value="F:metal ion binding"/>
    <property type="evidence" value="ECO:0007669"/>
    <property type="project" value="UniProtKB-KW"/>
</dbReference>
<evidence type="ECO:0000259" key="17">
    <source>
        <dbReference type="PROSITE" id="PS50878"/>
    </source>
</evidence>
<dbReference type="GO" id="GO:0003887">
    <property type="term" value="F:DNA-directed DNA polymerase activity"/>
    <property type="evidence" value="ECO:0007669"/>
    <property type="project" value="UniProtKB-KW"/>
</dbReference>
<dbReference type="Pfam" id="PF00078">
    <property type="entry name" value="RVT_1"/>
    <property type="match status" value="1"/>
</dbReference>
<dbReference type="InterPro" id="IPR000477">
    <property type="entry name" value="RT_dom"/>
</dbReference>
<dbReference type="InterPro" id="IPR043128">
    <property type="entry name" value="Rev_trsase/Diguanyl_cyclase"/>
</dbReference>
<reference evidence="19" key="1">
    <citation type="submission" date="2020-06" db="EMBL/GenBank/DDBJ databases">
        <authorList>
            <person name="Li T."/>
            <person name="Hu X."/>
            <person name="Zhang T."/>
            <person name="Song X."/>
            <person name="Zhang H."/>
            <person name="Dai N."/>
            <person name="Sheng W."/>
            <person name="Hou X."/>
            <person name="Wei L."/>
        </authorList>
    </citation>
    <scope>NUCLEOTIDE SEQUENCE</scope>
    <source>
        <strain evidence="19">G02</strain>
        <tissue evidence="19">Leaf</tissue>
    </source>
</reference>
<dbReference type="InterPro" id="IPR016197">
    <property type="entry name" value="Chromo-like_dom_sf"/>
</dbReference>
<protein>
    <submittedName>
        <fullName evidence="19">Transposon Ty3-G Gag-Pol polyprotein</fullName>
    </submittedName>
</protein>
<evidence type="ECO:0000256" key="11">
    <source>
        <dbReference type="ARBA" id="ARBA00022918"/>
    </source>
</evidence>